<dbReference type="Proteomes" id="UP000051645">
    <property type="component" value="Unassembled WGS sequence"/>
</dbReference>
<organism evidence="2 5">
    <name type="scientific">Lactobacillus selangorensis</name>
    <dbReference type="NCBI Taxonomy" id="81857"/>
    <lineage>
        <taxon>Bacteria</taxon>
        <taxon>Bacillati</taxon>
        <taxon>Bacillota</taxon>
        <taxon>Bacilli</taxon>
        <taxon>Lactobacillales</taxon>
        <taxon>Lactobacillaceae</taxon>
        <taxon>Lactobacillus</taxon>
    </lineage>
</organism>
<reference evidence="4 5" key="1">
    <citation type="journal article" date="2015" name="Genome Announc.">
        <title>Expanding the biotechnology potential of lactobacilli through comparative genomics of 213 strains and associated genera.</title>
        <authorList>
            <person name="Sun Z."/>
            <person name="Harris H.M."/>
            <person name="McCann A."/>
            <person name="Guo C."/>
            <person name="Argimon S."/>
            <person name="Zhang W."/>
            <person name="Yang X."/>
            <person name="Jeffery I.B."/>
            <person name="Cooney J.C."/>
            <person name="Kagawa T.F."/>
            <person name="Liu W."/>
            <person name="Song Y."/>
            <person name="Salvetti E."/>
            <person name="Wrobel A."/>
            <person name="Rasinkangas P."/>
            <person name="Parkhill J."/>
            <person name="Rea M.C."/>
            <person name="O'Sullivan O."/>
            <person name="Ritari J."/>
            <person name="Douillard F.P."/>
            <person name="Paul Ross R."/>
            <person name="Yang R."/>
            <person name="Briner A.E."/>
            <person name="Felis G.E."/>
            <person name="de Vos W.M."/>
            <person name="Barrangou R."/>
            <person name="Klaenhammer T.R."/>
            <person name="Caufield P.W."/>
            <person name="Cui Y."/>
            <person name="Zhang H."/>
            <person name="O'Toole P.W."/>
        </authorList>
    </citation>
    <scope>NUCLEOTIDE SEQUENCE [LARGE SCALE GENOMIC DNA]</scope>
    <source>
        <strain evidence="2 5">ATCC BAA-66</strain>
        <strain evidence="3 4">DSM 13344</strain>
    </source>
</reference>
<dbReference type="EMBL" id="JQAZ01000006">
    <property type="protein sequence ID" value="KRN30608.1"/>
    <property type="molecule type" value="Genomic_DNA"/>
</dbReference>
<dbReference type="GO" id="GO:0009231">
    <property type="term" value="P:riboflavin biosynthetic process"/>
    <property type="evidence" value="ECO:0007669"/>
    <property type="project" value="InterPro"/>
</dbReference>
<evidence type="ECO:0000313" key="3">
    <source>
        <dbReference type="EMBL" id="KRN30608.1"/>
    </source>
</evidence>
<dbReference type="STRING" id="81857.IV38_GL001760"/>
<dbReference type="InterPro" id="IPR050765">
    <property type="entry name" value="Riboflavin_Biosynth_HTPR"/>
</dbReference>
<dbReference type="RefSeq" id="WP_057770566.1">
    <property type="nucleotide sequence ID" value="NZ_JQAT01000005.1"/>
</dbReference>
<dbReference type="GO" id="GO:0008703">
    <property type="term" value="F:5-amino-6-(5-phosphoribosylamino)uracil reductase activity"/>
    <property type="evidence" value="ECO:0007669"/>
    <property type="project" value="InterPro"/>
</dbReference>
<comment type="caution">
    <text evidence="2">The sequence shown here is derived from an EMBL/GenBank/DDBJ whole genome shotgun (WGS) entry which is preliminary data.</text>
</comment>
<evidence type="ECO:0000259" key="1">
    <source>
        <dbReference type="Pfam" id="PF01872"/>
    </source>
</evidence>
<dbReference type="PANTHER" id="PTHR38011">
    <property type="entry name" value="DIHYDROFOLATE REDUCTASE FAMILY PROTEIN (AFU_ORTHOLOGUE AFUA_8G06820)"/>
    <property type="match status" value="1"/>
</dbReference>
<evidence type="ECO:0000313" key="4">
    <source>
        <dbReference type="Proteomes" id="UP000051645"/>
    </source>
</evidence>
<keyword evidence="4" id="KW-1185">Reference proteome</keyword>
<accession>A0A0R2FH19</accession>
<dbReference type="OrthoDB" id="195113at2"/>
<name>A0A0R2FH19_9LACO</name>
<evidence type="ECO:0000313" key="2">
    <source>
        <dbReference type="EMBL" id="KRN27921.1"/>
    </source>
</evidence>
<dbReference type="EMBL" id="JQAT01000005">
    <property type="protein sequence ID" value="KRN27921.1"/>
    <property type="molecule type" value="Genomic_DNA"/>
</dbReference>
<proteinExistence type="predicted"/>
<dbReference type="InterPro" id="IPR002734">
    <property type="entry name" value="RibDG_C"/>
</dbReference>
<gene>
    <name evidence="2" type="ORF">IV38_GL001760</name>
    <name evidence="3" type="ORF">IV40_GL001795</name>
</gene>
<dbReference type="Pfam" id="PF01872">
    <property type="entry name" value="RibD_C"/>
    <property type="match status" value="1"/>
</dbReference>
<dbReference type="SUPFAM" id="SSF53597">
    <property type="entry name" value="Dihydrofolate reductase-like"/>
    <property type="match status" value="1"/>
</dbReference>
<feature type="domain" description="Bacterial bifunctional deaminase-reductase C-terminal" evidence="1">
    <location>
        <begin position="7"/>
        <end position="166"/>
    </location>
</feature>
<dbReference type="Proteomes" id="UP000051751">
    <property type="component" value="Unassembled WGS sequence"/>
</dbReference>
<dbReference type="AlphaFoldDB" id="A0A0R2FH19"/>
<dbReference type="PANTHER" id="PTHR38011:SF11">
    <property type="entry name" value="2,5-DIAMINO-6-RIBOSYLAMINO-4(3H)-PYRIMIDINONE 5'-PHOSPHATE REDUCTASE"/>
    <property type="match status" value="1"/>
</dbReference>
<dbReference type="PATRIC" id="fig|81857.3.peg.1777"/>
<dbReference type="InterPro" id="IPR024072">
    <property type="entry name" value="DHFR-like_dom_sf"/>
</dbReference>
<evidence type="ECO:0000313" key="5">
    <source>
        <dbReference type="Proteomes" id="UP000051751"/>
    </source>
</evidence>
<protein>
    <recommendedName>
        <fullName evidence="1">Bacterial bifunctional deaminase-reductase C-terminal domain-containing protein</fullName>
    </recommendedName>
</protein>
<dbReference type="Gene3D" id="3.40.430.10">
    <property type="entry name" value="Dihydrofolate Reductase, subunit A"/>
    <property type="match status" value="1"/>
</dbReference>
<sequence length="183" mass="20652">MTDTHDRKVILYITESLDGFIAEKDGTTTWLSKLNNSEAYEDYQDFYNSIDTVIMGRRTYADRVNKAGNYPYADKKTYVFSTSIEDTDDPSTVISGNVQEFVRRLKHEGGEDIWIVGGADIFTDLLRAHLVDEIIITIAPVLLGDGISLVSTNLDDVPLHLKATKRLGHFAQLTYTLPEKEEE</sequence>